<evidence type="ECO:0000256" key="1">
    <source>
        <dbReference type="ARBA" id="ARBA00022729"/>
    </source>
</evidence>
<evidence type="ECO:0000256" key="2">
    <source>
        <dbReference type="ARBA" id="ARBA00023180"/>
    </source>
</evidence>
<gene>
    <name evidence="4" type="ORF">BpHYR1_052754</name>
</gene>
<feature type="chain" id="PRO_5018127705" evidence="3">
    <location>
        <begin position="21"/>
        <end position="120"/>
    </location>
</feature>
<dbReference type="Proteomes" id="UP000276133">
    <property type="component" value="Unassembled WGS sequence"/>
</dbReference>
<keyword evidence="2" id="KW-0325">Glycoprotein</keyword>
<evidence type="ECO:0000313" key="4">
    <source>
        <dbReference type="EMBL" id="RNA11694.1"/>
    </source>
</evidence>
<dbReference type="GO" id="GO:0032222">
    <property type="term" value="P:regulation of synaptic transmission, cholinergic"/>
    <property type="evidence" value="ECO:0007669"/>
    <property type="project" value="InterPro"/>
</dbReference>
<dbReference type="GO" id="GO:0030431">
    <property type="term" value="P:sleep"/>
    <property type="evidence" value="ECO:0007669"/>
    <property type="project" value="InterPro"/>
</dbReference>
<dbReference type="AlphaFoldDB" id="A0A3M7QKR0"/>
<feature type="signal peptide" evidence="3">
    <location>
        <begin position="1"/>
        <end position="20"/>
    </location>
</feature>
<evidence type="ECO:0000313" key="5">
    <source>
        <dbReference type="Proteomes" id="UP000276133"/>
    </source>
</evidence>
<dbReference type="InterPro" id="IPR031424">
    <property type="entry name" value="QVR-like"/>
</dbReference>
<dbReference type="OrthoDB" id="6110560at2759"/>
<dbReference type="PANTHER" id="PTHR33562">
    <property type="entry name" value="ATILLA, ISOFORM B-RELATED-RELATED"/>
    <property type="match status" value="1"/>
</dbReference>
<dbReference type="InterPro" id="IPR050975">
    <property type="entry name" value="Sleep_regulator"/>
</dbReference>
<keyword evidence="5" id="KW-1185">Reference proteome</keyword>
<dbReference type="SUPFAM" id="SSF57302">
    <property type="entry name" value="Snake toxin-like"/>
    <property type="match status" value="1"/>
</dbReference>
<dbReference type="InterPro" id="IPR045860">
    <property type="entry name" value="Snake_toxin-like_sf"/>
</dbReference>
<organism evidence="4 5">
    <name type="scientific">Brachionus plicatilis</name>
    <name type="common">Marine rotifer</name>
    <name type="synonym">Brachionus muelleri</name>
    <dbReference type="NCBI Taxonomy" id="10195"/>
    <lineage>
        <taxon>Eukaryota</taxon>
        <taxon>Metazoa</taxon>
        <taxon>Spiralia</taxon>
        <taxon>Gnathifera</taxon>
        <taxon>Rotifera</taxon>
        <taxon>Eurotatoria</taxon>
        <taxon>Monogononta</taxon>
        <taxon>Pseudotrocha</taxon>
        <taxon>Ploima</taxon>
        <taxon>Brachionidae</taxon>
        <taxon>Brachionus</taxon>
    </lineage>
</organism>
<reference evidence="4 5" key="1">
    <citation type="journal article" date="2018" name="Sci. Rep.">
        <title>Genomic signatures of local adaptation to the degree of environmental predictability in rotifers.</title>
        <authorList>
            <person name="Franch-Gras L."/>
            <person name="Hahn C."/>
            <person name="Garcia-Roger E.M."/>
            <person name="Carmona M.J."/>
            <person name="Serra M."/>
            <person name="Gomez A."/>
        </authorList>
    </citation>
    <scope>NUCLEOTIDE SEQUENCE [LARGE SCALE GENOMIC DNA]</scope>
    <source>
        <strain evidence="4">HYR1</strain>
    </source>
</reference>
<proteinExistence type="predicted"/>
<dbReference type="EMBL" id="REGN01005884">
    <property type="protein sequence ID" value="RNA11694.1"/>
    <property type="molecule type" value="Genomic_DNA"/>
</dbReference>
<protein>
    <submittedName>
        <fullName evidence="4">Putative omega-scoloptoxin-Ssm1a</fullName>
    </submittedName>
</protein>
<keyword evidence="1 3" id="KW-0732">Signal</keyword>
<name>A0A3M7QKR0_BRAPC</name>
<dbReference type="Pfam" id="PF17064">
    <property type="entry name" value="QVR"/>
    <property type="match status" value="1"/>
</dbReference>
<evidence type="ECO:0000256" key="3">
    <source>
        <dbReference type="SAM" id="SignalP"/>
    </source>
</evidence>
<comment type="caution">
    <text evidence="4">The sequence shown here is derived from an EMBL/GenBank/DDBJ whole genome shotgun (WGS) entry which is preliminary data.</text>
</comment>
<sequence length="120" mass="13515">MKIPALIILILAIHAKNINAIRCYVCNGQPDCNDPFPENALYKTNCDSAISCKKLVYTKSGINYAIRSCETACRQITTEYSGNPATSYCCLSDYCNHAPLKFTNHSLLIFIFIFNLNFFQ</sequence>
<accession>A0A3M7QKR0</accession>